<reference evidence="1" key="1">
    <citation type="submission" date="2020-03" db="EMBL/GenBank/DDBJ databases">
        <title>A high-quality chromosome-level genome assembly of a woody plant with both climbing and erect habits, Rhamnella rubrinervis.</title>
        <authorList>
            <person name="Lu Z."/>
            <person name="Yang Y."/>
            <person name="Zhu X."/>
            <person name="Sun Y."/>
        </authorList>
    </citation>
    <scope>NUCLEOTIDE SEQUENCE</scope>
    <source>
        <strain evidence="1">BYM</strain>
        <tissue evidence="1">Leaf</tissue>
    </source>
</reference>
<proteinExistence type="predicted"/>
<protein>
    <submittedName>
        <fullName evidence="1">Uncharacterized protein</fullName>
    </submittedName>
</protein>
<dbReference type="Proteomes" id="UP000796880">
    <property type="component" value="Unassembled WGS sequence"/>
</dbReference>
<name>A0A8K0HPT0_9ROSA</name>
<evidence type="ECO:0000313" key="2">
    <source>
        <dbReference type="Proteomes" id="UP000796880"/>
    </source>
</evidence>
<sequence>MKRKDHVYPVSGNLRTEDASVKVILDFAGILTLIESKKLRYETAIEVKIPASVK</sequence>
<dbReference type="EMBL" id="VOIH02000001">
    <property type="protein sequence ID" value="KAF3455384.1"/>
    <property type="molecule type" value="Genomic_DNA"/>
</dbReference>
<keyword evidence="2" id="KW-1185">Reference proteome</keyword>
<evidence type="ECO:0000313" key="1">
    <source>
        <dbReference type="EMBL" id="KAF3455384.1"/>
    </source>
</evidence>
<gene>
    <name evidence="1" type="ORF">FNV43_RR00007</name>
</gene>
<accession>A0A8K0HPT0</accession>
<dbReference type="AlphaFoldDB" id="A0A8K0HPT0"/>
<comment type="caution">
    <text evidence="1">The sequence shown here is derived from an EMBL/GenBank/DDBJ whole genome shotgun (WGS) entry which is preliminary data.</text>
</comment>
<organism evidence="1 2">
    <name type="scientific">Rhamnella rubrinervis</name>
    <dbReference type="NCBI Taxonomy" id="2594499"/>
    <lineage>
        <taxon>Eukaryota</taxon>
        <taxon>Viridiplantae</taxon>
        <taxon>Streptophyta</taxon>
        <taxon>Embryophyta</taxon>
        <taxon>Tracheophyta</taxon>
        <taxon>Spermatophyta</taxon>
        <taxon>Magnoliopsida</taxon>
        <taxon>eudicotyledons</taxon>
        <taxon>Gunneridae</taxon>
        <taxon>Pentapetalae</taxon>
        <taxon>rosids</taxon>
        <taxon>fabids</taxon>
        <taxon>Rosales</taxon>
        <taxon>Rhamnaceae</taxon>
        <taxon>rhamnoid group</taxon>
        <taxon>Rhamneae</taxon>
        <taxon>Rhamnella</taxon>
    </lineage>
</organism>